<name>A0ABW3D7L2_9BACL</name>
<keyword evidence="1" id="KW-0732">Signal</keyword>
<protein>
    <recommendedName>
        <fullName evidence="4">Copper amine oxidase</fullName>
    </recommendedName>
</protein>
<accession>A0ABW3D7L2</accession>
<organism evidence="2 3">
    <name type="scientific">Paenibacillus residui</name>
    <dbReference type="NCBI Taxonomy" id="629724"/>
    <lineage>
        <taxon>Bacteria</taxon>
        <taxon>Bacillati</taxon>
        <taxon>Bacillota</taxon>
        <taxon>Bacilli</taxon>
        <taxon>Bacillales</taxon>
        <taxon>Paenibacillaceae</taxon>
        <taxon>Paenibacillus</taxon>
    </lineage>
</organism>
<evidence type="ECO:0008006" key="4">
    <source>
        <dbReference type="Google" id="ProtNLM"/>
    </source>
</evidence>
<keyword evidence="3" id="KW-1185">Reference proteome</keyword>
<evidence type="ECO:0000256" key="1">
    <source>
        <dbReference type="SAM" id="SignalP"/>
    </source>
</evidence>
<feature type="chain" id="PRO_5046439953" description="Copper amine oxidase" evidence="1">
    <location>
        <begin position="24"/>
        <end position="355"/>
    </location>
</feature>
<dbReference type="RefSeq" id="WP_144933687.1">
    <property type="nucleotide sequence ID" value="NZ_JBHTIU010000027.1"/>
</dbReference>
<proteinExistence type="predicted"/>
<evidence type="ECO:0000313" key="2">
    <source>
        <dbReference type="EMBL" id="MFD0868961.1"/>
    </source>
</evidence>
<dbReference type="EMBL" id="JBHTIU010000027">
    <property type="protein sequence ID" value="MFD0868961.1"/>
    <property type="molecule type" value="Genomic_DNA"/>
</dbReference>
<evidence type="ECO:0000313" key="3">
    <source>
        <dbReference type="Proteomes" id="UP001597120"/>
    </source>
</evidence>
<comment type="caution">
    <text evidence="2">The sequence shown here is derived from an EMBL/GenBank/DDBJ whole genome shotgun (WGS) entry which is preliminary data.</text>
</comment>
<dbReference type="Proteomes" id="UP001597120">
    <property type="component" value="Unassembled WGS sequence"/>
</dbReference>
<feature type="signal peptide" evidence="1">
    <location>
        <begin position="1"/>
        <end position="23"/>
    </location>
</feature>
<gene>
    <name evidence="2" type="ORF">ACFQ03_07350</name>
</gene>
<reference evidence="3" key="1">
    <citation type="journal article" date="2019" name="Int. J. Syst. Evol. Microbiol.">
        <title>The Global Catalogue of Microorganisms (GCM) 10K type strain sequencing project: providing services to taxonomists for standard genome sequencing and annotation.</title>
        <authorList>
            <consortium name="The Broad Institute Genomics Platform"/>
            <consortium name="The Broad Institute Genome Sequencing Center for Infectious Disease"/>
            <person name="Wu L."/>
            <person name="Ma J."/>
        </authorList>
    </citation>
    <scope>NUCLEOTIDE SEQUENCE [LARGE SCALE GENOMIC DNA]</scope>
    <source>
        <strain evidence="3">CCUG 57263</strain>
    </source>
</reference>
<sequence length="355" mass="38593">MNRVRILLAFMLIGLLSASTVFASQGVIPVSELKPAVPLEKPQLTGVGGKLILSDSPESFTNQGAFYRDSVSDSFRVFWHHQNAGNETVTVAVAVTNESEEAVQLFTEGSGVGTSYYVDVAGQDALADFMASNFNKQFLTTLAPGESYYIESPTAPTYTNSGIAQFLAKTKKGNRPAAVTVTVLNYKDRPDNPVTVPVLPGDSHTRGTFPHYDRVGTLKYNTAMGNALIRISSAESGQWSDKMPGEYETGYNAVDGGSVVNNGNYGVMYRLQVVIENGHHHPRAVTLYHNPSGGFGHYVVKWGNRLKLSDFITYEQAWPFADFILGANGNTYKSEISLTGGAPGPHVIYFTNRDK</sequence>